<evidence type="ECO:0000256" key="6">
    <source>
        <dbReference type="ARBA" id="ARBA00022837"/>
    </source>
</evidence>
<dbReference type="CDD" id="cd16030">
    <property type="entry name" value="iduronate-2-sulfatase"/>
    <property type="match status" value="1"/>
</dbReference>
<evidence type="ECO:0000259" key="8">
    <source>
        <dbReference type="Pfam" id="PF00884"/>
    </source>
</evidence>
<evidence type="ECO:0000313" key="9">
    <source>
        <dbReference type="EMBL" id="TWU12127.1"/>
    </source>
</evidence>
<dbReference type="InterPro" id="IPR000917">
    <property type="entry name" value="Sulfatase_N"/>
</dbReference>
<dbReference type="InterPro" id="IPR017850">
    <property type="entry name" value="Alkaline_phosphatase_core_sf"/>
</dbReference>
<comment type="cofactor">
    <cofactor evidence="1">
        <name>Ca(2+)</name>
        <dbReference type="ChEBI" id="CHEBI:29108"/>
    </cofactor>
</comment>
<dbReference type="AlphaFoldDB" id="A0A5C6BKF7"/>
<evidence type="ECO:0000256" key="2">
    <source>
        <dbReference type="ARBA" id="ARBA00008779"/>
    </source>
</evidence>
<dbReference type="Gene3D" id="3.40.720.10">
    <property type="entry name" value="Alkaline Phosphatase, subunit A"/>
    <property type="match status" value="1"/>
</dbReference>
<dbReference type="GO" id="GO:0047753">
    <property type="term" value="F:choline-sulfatase activity"/>
    <property type="evidence" value="ECO:0007669"/>
    <property type="project" value="UniProtKB-EC"/>
</dbReference>
<keyword evidence="6" id="KW-0106">Calcium</keyword>
<dbReference type="GO" id="GO:0005737">
    <property type="term" value="C:cytoplasm"/>
    <property type="evidence" value="ECO:0007669"/>
    <property type="project" value="TreeGrafter"/>
</dbReference>
<proteinExistence type="inferred from homology"/>
<evidence type="ECO:0000256" key="5">
    <source>
        <dbReference type="ARBA" id="ARBA00022801"/>
    </source>
</evidence>
<dbReference type="PANTHER" id="PTHR45953:SF1">
    <property type="entry name" value="IDURONATE 2-SULFATASE"/>
    <property type="match status" value="1"/>
</dbReference>
<dbReference type="Proteomes" id="UP000320735">
    <property type="component" value="Unassembled WGS sequence"/>
</dbReference>
<dbReference type="SUPFAM" id="SSF53649">
    <property type="entry name" value="Alkaline phosphatase-like"/>
    <property type="match status" value="1"/>
</dbReference>
<protein>
    <submittedName>
        <fullName evidence="9">Choline-sulfatase</fullName>
        <ecNumber evidence="9">3.1.6.6</ecNumber>
    </submittedName>
</protein>
<dbReference type="EMBL" id="SJPP01000001">
    <property type="protein sequence ID" value="TWU12127.1"/>
    <property type="molecule type" value="Genomic_DNA"/>
</dbReference>
<evidence type="ECO:0000256" key="7">
    <source>
        <dbReference type="SAM" id="SignalP"/>
    </source>
</evidence>
<dbReference type="RefSeq" id="WP_231962960.1">
    <property type="nucleotide sequence ID" value="NZ_SJPP01000001.1"/>
</dbReference>
<name>A0A5C6BKF7_9PLAN</name>
<dbReference type="GO" id="GO:0046872">
    <property type="term" value="F:metal ion binding"/>
    <property type="evidence" value="ECO:0007669"/>
    <property type="project" value="UniProtKB-KW"/>
</dbReference>
<organism evidence="9 10">
    <name type="scientific">Symmachiella macrocystis</name>
    <dbReference type="NCBI Taxonomy" id="2527985"/>
    <lineage>
        <taxon>Bacteria</taxon>
        <taxon>Pseudomonadati</taxon>
        <taxon>Planctomycetota</taxon>
        <taxon>Planctomycetia</taxon>
        <taxon>Planctomycetales</taxon>
        <taxon>Planctomycetaceae</taxon>
        <taxon>Symmachiella</taxon>
    </lineage>
</organism>
<keyword evidence="10" id="KW-1185">Reference proteome</keyword>
<feature type="domain" description="Sulfatase N-terminal" evidence="8">
    <location>
        <begin position="33"/>
        <end position="364"/>
    </location>
</feature>
<dbReference type="GO" id="GO:0004423">
    <property type="term" value="F:iduronate-2-sulfatase activity"/>
    <property type="evidence" value="ECO:0007669"/>
    <property type="project" value="InterPro"/>
</dbReference>
<feature type="signal peptide" evidence="7">
    <location>
        <begin position="1"/>
        <end position="29"/>
    </location>
</feature>
<evidence type="ECO:0000256" key="3">
    <source>
        <dbReference type="ARBA" id="ARBA00022723"/>
    </source>
</evidence>
<keyword evidence="4 7" id="KW-0732">Signal</keyword>
<keyword evidence="5 9" id="KW-0378">Hydrolase</keyword>
<accession>A0A5C6BKF7</accession>
<evidence type="ECO:0000256" key="4">
    <source>
        <dbReference type="ARBA" id="ARBA00022729"/>
    </source>
</evidence>
<dbReference type="EC" id="3.1.6.6" evidence="9"/>
<dbReference type="PANTHER" id="PTHR45953">
    <property type="entry name" value="IDURONATE 2-SULFATASE"/>
    <property type="match status" value="1"/>
</dbReference>
<dbReference type="InterPro" id="IPR035874">
    <property type="entry name" value="IDS"/>
</dbReference>
<dbReference type="Pfam" id="PF00884">
    <property type="entry name" value="Sulfatase"/>
    <property type="match status" value="1"/>
</dbReference>
<sequence length="472" mass="53360" precursor="true">MIYRLMLRCALRMSASALLLLLGVNILHAAEKPNVLFIAVDDLNDWTGALGGYPGIKTPNLDRLAGRGVLFTRAYCSAPACNPSRASLLTGIRPSTSGVYRNSQPWRRALPDAVTLPQQFQAGGYRVWGGGKIYHGRFPDRPSWHEYFKRPQDPHPEKRPANGIAKTGHFDWGPVQVADAEMSDAVVTSWGIDFLKQKQTQPFFLAVGLFRPHLPWYAPQKYFDQYPLDSIRLPKVLDNDLDDVPRVGKRFARLRDHRNVTRTDNWEKAVQAYLASITFTDAQVGRLLNALDASGHAENTIIVLWSDHGWHLGEKHHWRKFALWEEATRVTMMITAPGVTQPGGRCERTVSLLDIYPTLCDLCGLDQPEVLEGDSLQPLLKNPSADWTQPAVTTHGRNNHAARSERWRYIRYEDGSEELYDHDADPLEWKNLAADEQNANVKAELAKSFPTVNVKGIPEGRDNKRRKMNNKQ</sequence>
<reference evidence="9 10" key="1">
    <citation type="submission" date="2019-02" db="EMBL/GenBank/DDBJ databases">
        <title>Deep-cultivation of Planctomycetes and their phenomic and genomic characterization uncovers novel biology.</title>
        <authorList>
            <person name="Wiegand S."/>
            <person name="Jogler M."/>
            <person name="Boedeker C."/>
            <person name="Pinto D."/>
            <person name="Vollmers J."/>
            <person name="Rivas-Marin E."/>
            <person name="Kohn T."/>
            <person name="Peeters S.H."/>
            <person name="Heuer A."/>
            <person name="Rast P."/>
            <person name="Oberbeckmann S."/>
            <person name="Bunk B."/>
            <person name="Jeske O."/>
            <person name="Meyerdierks A."/>
            <person name="Storesund J.E."/>
            <person name="Kallscheuer N."/>
            <person name="Luecker S."/>
            <person name="Lage O.M."/>
            <person name="Pohl T."/>
            <person name="Merkel B.J."/>
            <person name="Hornburger P."/>
            <person name="Mueller R.-W."/>
            <person name="Bruemmer F."/>
            <person name="Labrenz M."/>
            <person name="Spormann A.M."/>
            <person name="Op Den Camp H."/>
            <person name="Overmann J."/>
            <person name="Amann R."/>
            <person name="Jetten M.S.M."/>
            <person name="Mascher T."/>
            <person name="Medema M.H."/>
            <person name="Devos D.P."/>
            <person name="Kaster A.-K."/>
            <person name="Ovreas L."/>
            <person name="Rohde M."/>
            <person name="Galperin M.Y."/>
            <person name="Jogler C."/>
        </authorList>
    </citation>
    <scope>NUCLEOTIDE SEQUENCE [LARGE SCALE GENOMIC DNA]</scope>
    <source>
        <strain evidence="9 10">CA54</strain>
    </source>
</reference>
<evidence type="ECO:0000313" key="10">
    <source>
        <dbReference type="Proteomes" id="UP000320735"/>
    </source>
</evidence>
<keyword evidence="3" id="KW-0479">Metal-binding</keyword>
<feature type="chain" id="PRO_5022917242" evidence="7">
    <location>
        <begin position="30"/>
        <end position="472"/>
    </location>
</feature>
<gene>
    <name evidence="9" type="primary">betC_2</name>
    <name evidence="9" type="ORF">CA54_09450</name>
</gene>
<comment type="similarity">
    <text evidence="2">Belongs to the sulfatase family.</text>
</comment>
<evidence type="ECO:0000256" key="1">
    <source>
        <dbReference type="ARBA" id="ARBA00001913"/>
    </source>
</evidence>
<comment type="caution">
    <text evidence="9">The sequence shown here is derived from an EMBL/GenBank/DDBJ whole genome shotgun (WGS) entry which is preliminary data.</text>
</comment>